<feature type="transmembrane region" description="Helical" evidence="1">
    <location>
        <begin position="288"/>
        <end position="310"/>
    </location>
</feature>
<feature type="transmembrane region" description="Helical" evidence="1">
    <location>
        <begin position="55"/>
        <end position="74"/>
    </location>
</feature>
<dbReference type="GeneID" id="66079503"/>
<dbReference type="Proteomes" id="UP001049176">
    <property type="component" value="Chromosome 6"/>
</dbReference>
<reference evidence="2" key="1">
    <citation type="journal article" date="2021" name="Genome Biol. Evol.">
        <title>The assembled and annotated genome of the fairy-ring fungus Marasmius oreades.</title>
        <authorList>
            <person name="Hiltunen M."/>
            <person name="Ament-Velasquez S.L."/>
            <person name="Johannesson H."/>
        </authorList>
    </citation>
    <scope>NUCLEOTIDE SEQUENCE</scope>
    <source>
        <strain evidence="2">03SP1</strain>
    </source>
</reference>
<keyword evidence="1" id="KW-0472">Membrane</keyword>
<dbReference type="AlphaFoldDB" id="A0A9P7RX18"/>
<organism evidence="2 3">
    <name type="scientific">Marasmius oreades</name>
    <name type="common">fairy-ring Marasmius</name>
    <dbReference type="NCBI Taxonomy" id="181124"/>
    <lineage>
        <taxon>Eukaryota</taxon>
        <taxon>Fungi</taxon>
        <taxon>Dikarya</taxon>
        <taxon>Basidiomycota</taxon>
        <taxon>Agaricomycotina</taxon>
        <taxon>Agaricomycetes</taxon>
        <taxon>Agaricomycetidae</taxon>
        <taxon>Agaricales</taxon>
        <taxon>Marasmiineae</taxon>
        <taxon>Marasmiaceae</taxon>
        <taxon>Marasmius</taxon>
    </lineage>
</organism>
<feature type="transmembrane region" description="Helical" evidence="1">
    <location>
        <begin position="23"/>
        <end position="43"/>
    </location>
</feature>
<proteinExistence type="predicted"/>
<dbReference type="OrthoDB" id="3047534at2759"/>
<name>A0A9P7RX18_9AGAR</name>
<sequence length="408" mass="45475">MSSGTLGCLITPNPDIAGIGVRVSIYIQALLSLVHPAISAWNGELDLKDIESLRALYQGTLITACALLFSAFIQAKSTFGLSVYHALIVLNLSWLNNANAIIYTLYILLWWIVEFFKLEEATESSTGDDDSYTTSEQDGAISESQREILTFRLHPTLYPELANIRRRAKRGLIVVGGLTSVHLIIAGVLGLWVWFNITSSTFRGSECLSEATFPVFNFDVPITSTTLRRVSLAVYFMMIVPIINVYIFLSIIGLAIGIILLIPIFAILCSFTLWLDKLPDDPIAYARVMHRCSAVLVLIASLASQLYFIVNTEQFISRNTSLVDSSEGTETDWTFGQTLAIGIIALPIVEVYKAIRDQIKRDMQNRNPQDRTLSREGTGGDFEMQRLLHSDVKELPTSRKRVARRNSV</sequence>
<keyword evidence="1" id="KW-0812">Transmembrane</keyword>
<accession>A0A9P7RX18</accession>
<protein>
    <submittedName>
        <fullName evidence="2">Uncharacterized protein</fullName>
    </submittedName>
</protein>
<evidence type="ECO:0000313" key="3">
    <source>
        <dbReference type="Proteomes" id="UP001049176"/>
    </source>
</evidence>
<keyword evidence="3" id="KW-1185">Reference proteome</keyword>
<evidence type="ECO:0000256" key="1">
    <source>
        <dbReference type="SAM" id="Phobius"/>
    </source>
</evidence>
<comment type="caution">
    <text evidence="2">The sequence shown here is derived from an EMBL/GenBank/DDBJ whole genome shotgun (WGS) entry which is preliminary data.</text>
</comment>
<dbReference type="KEGG" id="more:E1B28_010427"/>
<feature type="transmembrane region" description="Helical" evidence="1">
    <location>
        <begin position="245"/>
        <end position="276"/>
    </location>
</feature>
<feature type="transmembrane region" description="Helical" evidence="1">
    <location>
        <begin position="335"/>
        <end position="355"/>
    </location>
</feature>
<dbReference type="EMBL" id="CM032186">
    <property type="protein sequence ID" value="KAG7091389.1"/>
    <property type="molecule type" value="Genomic_DNA"/>
</dbReference>
<dbReference type="RefSeq" id="XP_043007859.1">
    <property type="nucleotide sequence ID" value="XM_043155393.1"/>
</dbReference>
<gene>
    <name evidence="2" type="ORF">E1B28_010427</name>
</gene>
<evidence type="ECO:0000313" key="2">
    <source>
        <dbReference type="EMBL" id="KAG7091389.1"/>
    </source>
</evidence>
<feature type="transmembrane region" description="Helical" evidence="1">
    <location>
        <begin position="94"/>
        <end position="113"/>
    </location>
</feature>
<feature type="transmembrane region" description="Helical" evidence="1">
    <location>
        <begin position="172"/>
        <end position="195"/>
    </location>
</feature>
<keyword evidence="1" id="KW-1133">Transmembrane helix</keyword>